<keyword evidence="6" id="KW-0408">Iron</keyword>
<dbReference type="GO" id="GO:0008720">
    <property type="term" value="F:D-lactate dehydrogenase (NAD+) activity"/>
    <property type="evidence" value="ECO:0007669"/>
    <property type="project" value="TreeGrafter"/>
</dbReference>
<dbReference type="SUPFAM" id="SSF55103">
    <property type="entry name" value="FAD-linked oxidases, C-terminal domain"/>
    <property type="match status" value="1"/>
</dbReference>
<dbReference type="InterPro" id="IPR004017">
    <property type="entry name" value="Cys_rich_dom"/>
</dbReference>
<dbReference type="SUPFAM" id="SSF56176">
    <property type="entry name" value="FAD-binding/transporter-associated domain-like"/>
    <property type="match status" value="1"/>
</dbReference>
<dbReference type="PROSITE" id="PS51387">
    <property type="entry name" value="FAD_PCMH"/>
    <property type="match status" value="1"/>
</dbReference>
<dbReference type="PROSITE" id="PS00198">
    <property type="entry name" value="4FE4S_FER_1"/>
    <property type="match status" value="1"/>
</dbReference>
<dbReference type="Pfam" id="PF13183">
    <property type="entry name" value="Fer4_8"/>
    <property type="match status" value="1"/>
</dbReference>
<keyword evidence="3" id="KW-0479">Metal-binding</keyword>
<keyword evidence="5" id="KW-0560">Oxidoreductase</keyword>
<dbReference type="GO" id="GO:1903457">
    <property type="term" value="P:lactate catabolic process"/>
    <property type="evidence" value="ECO:0007669"/>
    <property type="project" value="TreeGrafter"/>
</dbReference>
<keyword evidence="7" id="KW-0411">Iron-sulfur</keyword>
<name>A0A6J4IHE6_9PSEU</name>
<dbReference type="GO" id="GO:0071949">
    <property type="term" value="F:FAD binding"/>
    <property type="evidence" value="ECO:0007669"/>
    <property type="project" value="InterPro"/>
</dbReference>
<dbReference type="Gene3D" id="3.30.70.2740">
    <property type="match status" value="1"/>
</dbReference>
<dbReference type="AlphaFoldDB" id="A0A6J4IHE6"/>
<dbReference type="InterPro" id="IPR016167">
    <property type="entry name" value="FAD-bd_PCMH_sub1"/>
</dbReference>
<evidence type="ECO:0000256" key="7">
    <source>
        <dbReference type="ARBA" id="ARBA00023014"/>
    </source>
</evidence>
<dbReference type="GO" id="GO:0046872">
    <property type="term" value="F:metal ion binding"/>
    <property type="evidence" value="ECO:0007669"/>
    <property type="project" value="UniProtKB-KW"/>
</dbReference>
<dbReference type="InterPro" id="IPR016169">
    <property type="entry name" value="FAD-bd_PCMH_sub2"/>
</dbReference>
<reference evidence="9" key="1">
    <citation type="submission" date="2020-02" db="EMBL/GenBank/DDBJ databases">
        <authorList>
            <person name="Meier V. D."/>
        </authorList>
    </citation>
    <scope>NUCLEOTIDE SEQUENCE</scope>
    <source>
        <strain evidence="9">AVDCRST_MAG54</strain>
    </source>
</reference>
<dbReference type="EMBL" id="CADCTH010000276">
    <property type="protein sequence ID" value="CAA9252878.1"/>
    <property type="molecule type" value="Genomic_DNA"/>
</dbReference>
<evidence type="ECO:0000256" key="1">
    <source>
        <dbReference type="ARBA" id="ARBA00001974"/>
    </source>
</evidence>
<dbReference type="InterPro" id="IPR016164">
    <property type="entry name" value="FAD-linked_Oxase-like_C"/>
</dbReference>
<dbReference type="InterPro" id="IPR017900">
    <property type="entry name" value="4Fe4S_Fe_S_CS"/>
</dbReference>
<sequence>MLTGDGVAVHPPVAKGRAVATVDLPVPRARAPHPQRPEDALARALADRVDGEVRFDAGSRAAYAVDASNYRQVPIGVVVPRTIDAGVEALAVCRQHDVPVLSRGGGTSLAGQCCNAAVVIDWSKYCTRIVSVDEDARTCVVEPGIKLDDLNAALPGRLIYGPKPATHVSCTLGGMIGNNSCGSTAQVFGKVADNVRRLEVLTYDGLRMWVGPTSEDEYAAIQAAGGRRAEIYRGLRAIAADHAALVAERFPDIPRRVSGYNLDDLVPGSGFDLARALVGSESTLVTVLHAELDLVTEAAETALVVLGFDDVVAAARCVPAILPHAPHFLESIDRVIVEFERAKGVHQRAMAAMPEGHSWLMVQIRDDDPERVAERARALAAELDGTCSILTVTDRTEQAELFGIRESALAVSARDPRTGQDNYEGWEDAALPTDRLGDYLAEWVALLEEYGFTGGTAIYGHFGHGCIHTRIPFDLGSVAGIAAYRSFMERSADLCVAYGGSLSGEHGDGQSRGELLVRMYGPELVGAFESVKALFDPRNRMNPGKIVHPYRLDEHLHVGADYAPADPAPAFAYPSDDGRFTRAIERCIGVGRCRRTDGDVMCPSYRVTGEEHHSTRGRARLLWEMLRGHEDSPIRDGWRSTEVRDALDLCLACKGCLSDCPVNVDMATYKAEFLHHHYEGRQHRRPRSHLSMGWLPALARVASPLAPLVNRLTSSRFSGLLKRAGGIDARRTIPTFATPRFSHWFRAREPRGTGERGEVLLWPDTFTEFLHPRAGADAVRVLEAAGFTVRLPEQELCCGLTWVTTGQLDVAKRVLGRTLDALAPAVGDGMPIVGLEPSCTAVFTDDAVNLLPGPRADAIAAATTTLGGLLAERAPDWAPPGLAGRDVIVQQHCHQHATGGYGAETAVLRAAGAEVEVLDSGCCGLAGNFGFEQGHYEVSVACGEQVLLPRVRAAGAETAVVADGFSCRTQIDQLTDRRGDHLASLLASGLPDDEFLPWPS</sequence>
<dbReference type="InterPro" id="IPR016166">
    <property type="entry name" value="FAD-bd_PCMH"/>
</dbReference>
<dbReference type="PANTHER" id="PTHR11748">
    <property type="entry name" value="D-LACTATE DEHYDROGENASE"/>
    <property type="match status" value="1"/>
</dbReference>
<dbReference type="Pfam" id="PF01565">
    <property type="entry name" value="FAD_binding_4"/>
    <property type="match status" value="1"/>
</dbReference>
<comment type="cofactor">
    <cofactor evidence="1">
        <name>FAD</name>
        <dbReference type="ChEBI" id="CHEBI:57692"/>
    </cofactor>
</comment>
<organism evidence="9">
    <name type="scientific">uncultured Actinomycetospora sp</name>
    <dbReference type="NCBI Taxonomy" id="1135996"/>
    <lineage>
        <taxon>Bacteria</taxon>
        <taxon>Bacillati</taxon>
        <taxon>Actinomycetota</taxon>
        <taxon>Actinomycetes</taxon>
        <taxon>Pseudonocardiales</taxon>
        <taxon>Pseudonocardiaceae</taxon>
        <taxon>Actinomycetospora</taxon>
        <taxon>environmental samples</taxon>
    </lineage>
</organism>
<dbReference type="Pfam" id="PF02754">
    <property type="entry name" value="CCG"/>
    <property type="match status" value="1"/>
</dbReference>
<dbReference type="Gene3D" id="1.10.45.10">
    <property type="entry name" value="Vanillyl-alcohol Oxidase, Chain A, domain 4"/>
    <property type="match status" value="1"/>
</dbReference>
<dbReference type="InterPro" id="IPR004113">
    <property type="entry name" value="FAD-bd_oxidored_4_C"/>
</dbReference>
<dbReference type="Gene3D" id="3.30.43.10">
    <property type="entry name" value="Uridine Diphospho-n-acetylenolpyruvylglucosamine Reductase, domain 2"/>
    <property type="match status" value="1"/>
</dbReference>
<proteinExistence type="predicted"/>
<dbReference type="InterPro" id="IPR016171">
    <property type="entry name" value="Vanillyl_alc_oxidase_C-sub2"/>
</dbReference>
<evidence type="ECO:0000313" key="9">
    <source>
        <dbReference type="EMBL" id="CAA9252878.1"/>
    </source>
</evidence>
<dbReference type="GO" id="GO:0051536">
    <property type="term" value="F:iron-sulfur cluster binding"/>
    <property type="evidence" value="ECO:0007669"/>
    <property type="project" value="UniProtKB-KW"/>
</dbReference>
<dbReference type="GO" id="GO:0004458">
    <property type="term" value="F:D-lactate dehydrogenase (cytochrome) activity"/>
    <property type="evidence" value="ECO:0007669"/>
    <property type="project" value="TreeGrafter"/>
</dbReference>
<dbReference type="PANTHER" id="PTHR11748:SF119">
    <property type="entry name" value="D-2-HYDROXYGLUTARATE DEHYDROGENASE"/>
    <property type="match status" value="1"/>
</dbReference>
<feature type="domain" description="FAD-binding PCMH-type" evidence="8">
    <location>
        <begin position="70"/>
        <end position="297"/>
    </location>
</feature>
<dbReference type="InterPro" id="IPR006094">
    <property type="entry name" value="Oxid_FAD_bind_N"/>
</dbReference>
<protein>
    <submittedName>
        <fullName evidence="9">Fe-S protein, homolog of lactate dehydrogenase SO1521</fullName>
    </submittedName>
</protein>
<evidence type="ECO:0000256" key="6">
    <source>
        <dbReference type="ARBA" id="ARBA00023004"/>
    </source>
</evidence>
<evidence type="ECO:0000256" key="3">
    <source>
        <dbReference type="ARBA" id="ARBA00022723"/>
    </source>
</evidence>
<evidence type="ECO:0000259" key="8">
    <source>
        <dbReference type="PROSITE" id="PS51387"/>
    </source>
</evidence>
<dbReference type="Gene3D" id="3.30.465.10">
    <property type="match status" value="1"/>
</dbReference>
<accession>A0A6J4IHE6</accession>
<keyword evidence="4" id="KW-0274">FAD</keyword>
<dbReference type="SUPFAM" id="SSF46548">
    <property type="entry name" value="alpha-helical ferredoxin"/>
    <property type="match status" value="1"/>
</dbReference>
<evidence type="ECO:0000256" key="4">
    <source>
        <dbReference type="ARBA" id="ARBA00022827"/>
    </source>
</evidence>
<gene>
    <name evidence="9" type="ORF">AVDCRST_MAG54-2086</name>
</gene>
<dbReference type="InterPro" id="IPR036318">
    <property type="entry name" value="FAD-bd_PCMH-like_sf"/>
</dbReference>
<dbReference type="Pfam" id="PF02913">
    <property type="entry name" value="FAD-oxidase_C"/>
    <property type="match status" value="1"/>
</dbReference>
<keyword evidence="2" id="KW-0285">Flavoprotein</keyword>
<evidence type="ECO:0000256" key="5">
    <source>
        <dbReference type="ARBA" id="ARBA00023002"/>
    </source>
</evidence>
<dbReference type="InterPro" id="IPR017896">
    <property type="entry name" value="4Fe4S_Fe-S-bd"/>
</dbReference>
<evidence type="ECO:0000256" key="2">
    <source>
        <dbReference type="ARBA" id="ARBA00022630"/>
    </source>
</evidence>